<comment type="caution">
    <text evidence="2">The sequence shown here is derived from an EMBL/GenBank/DDBJ whole genome shotgun (WGS) entry which is preliminary data.</text>
</comment>
<dbReference type="PANTHER" id="PTHR32063">
    <property type="match status" value="1"/>
</dbReference>
<feature type="transmembrane region" description="Helical" evidence="1">
    <location>
        <begin position="429"/>
        <end position="451"/>
    </location>
</feature>
<feature type="transmembrane region" description="Helical" evidence="1">
    <location>
        <begin position="12"/>
        <end position="32"/>
    </location>
</feature>
<evidence type="ECO:0000313" key="2">
    <source>
        <dbReference type="EMBL" id="MFC5452518.1"/>
    </source>
</evidence>
<proteinExistence type="predicted"/>
<dbReference type="Gene3D" id="3.30.70.1320">
    <property type="entry name" value="Multidrug efflux transporter AcrB pore domain like"/>
    <property type="match status" value="1"/>
</dbReference>
<dbReference type="PRINTS" id="PR00702">
    <property type="entry name" value="ACRIFLAVINRP"/>
</dbReference>
<dbReference type="Gene3D" id="1.20.1640.10">
    <property type="entry name" value="Multidrug efflux transporter AcrB transmembrane domain"/>
    <property type="match status" value="2"/>
</dbReference>
<evidence type="ECO:0000256" key="1">
    <source>
        <dbReference type="SAM" id="Phobius"/>
    </source>
</evidence>
<feature type="transmembrane region" description="Helical" evidence="1">
    <location>
        <begin position="997"/>
        <end position="1023"/>
    </location>
</feature>
<dbReference type="Gene3D" id="3.30.2090.10">
    <property type="entry name" value="Multidrug efflux transporter AcrB TolC docking domain, DN and DC subdomains"/>
    <property type="match status" value="2"/>
</dbReference>
<sequence>MKLANFSVHRPVTIFMIMVALVIVGSIAVPLLPVDLYPNLEIPSATVSVSWSGASPTQVEQQITKPIENAMATVAGVTSITSNSRTGSGNVTLQFNYGTDIDQATLTMRDKLDRVRRSLPTDADAPVVSRVDPNSTPIMTLALYGKTDLVTLRDLADNVVSPDVQRADGVASVGVTGGRVRQIQILVDPARLQQYNISFSALTSALGNDNSSTDAGLVNKGQQLVPLHIDGDFKSMADIGKVQVQIGKGQTIALSELGQIIDTYQDVTLESRKDGESSVSLSVLKQSDGNTVSVSDNIQKSLQSIQSKLPAGVQIAVLNDSAKFIRDSLKTVVEHTLLGGVFSVIILLFFLRSIRATLIIGIVIPISIISTFSMMYFGHQTINTITLGGLALGLGSLVDFAVVVLESIFRKRHEGLSPDEAAKEGTAEVGTAVMASALAQIAVFLPTAFISGLVKQFFWPMALVVCFSHIAAWFAAVTLVPMLAAKMLRGKVDEELPEGRTLNPFILFGRAMNVVTRIYSRFLKWSLTHRWVIIAVTVILFAASVYSVRFVGSELTPKTDQGQINMNINLPQGTDFEVTNQVAGTLETRLKAVPEIDSVFTSVGSAGGGAFQSASTNTASIQIRLKPLSERKRSTDQIAEQIRGFTTGFAGAQIGVNIPSGVRLPGLGGGGNFGGGDIQVNLSGPDLAILQKLGDVVEEEISSVEGTRNVQNTLDRSIPQFNLTIDRDAAAHYGVSLKDVMTALRTAYQGSVATQFKTASSQIAVLVKYPNDFTNKLENFNNITINTSSGTVVPVSQIAKVEPGTGPAQIRRQDQNRVATVQASVFGASVGDVAAKVKEKIDAIQPPDGYQVTMGGQQTSQNESFKSLYMILILSVVLVYMVMASQFESLYGPFIIMFSLPPTFVGAILGLVVTGRTINMNSIIGMIMLIGIVVNNAIVLIDYTNQLRGRGMSLFDALMEAGKVRLRPILMTTATTVLAMLPLVIGFGEGAETQASMATVVAFGLTLSTLVTLVLVPVVYTLLDGWKNAISGRFKRKPKDPQSGTAVTL</sequence>
<feature type="transmembrane region" description="Helical" evidence="1">
    <location>
        <begin position="867"/>
        <end position="883"/>
    </location>
</feature>
<keyword evidence="1" id="KW-0812">Transmembrane</keyword>
<organism evidence="2 3">
    <name type="scientific">Paenibacillus aestuarii</name>
    <dbReference type="NCBI Taxonomy" id="516965"/>
    <lineage>
        <taxon>Bacteria</taxon>
        <taxon>Bacillati</taxon>
        <taxon>Bacillota</taxon>
        <taxon>Bacilli</taxon>
        <taxon>Bacillales</taxon>
        <taxon>Paenibacillaceae</taxon>
        <taxon>Paenibacillus</taxon>
    </lineage>
</organism>
<name>A0ABW0KGD0_9BACL</name>
<evidence type="ECO:0000313" key="3">
    <source>
        <dbReference type="Proteomes" id="UP001596044"/>
    </source>
</evidence>
<feature type="transmembrane region" description="Helical" evidence="1">
    <location>
        <begin position="385"/>
        <end position="409"/>
    </location>
</feature>
<feature type="transmembrane region" description="Helical" evidence="1">
    <location>
        <begin position="531"/>
        <end position="551"/>
    </location>
</feature>
<dbReference type="SUPFAM" id="SSF82693">
    <property type="entry name" value="Multidrug efflux transporter AcrB pore domain, PN1, PN2, PC1 and PC2 subdomains"/>
    <property type="match status" value="3"/>
</dbReference>
<feature type="transmembrane region" description="Helical" evidence="1">
    <location>
        <begin position="358"/>
        <end position="379"/>
    </location>
</feature>
<feature type="transmembrane region" description="Helical" evidence="1">
    <location>
        <begin position="332"/>
        <end position="351"/>
    </location>
</feature>
<reference evidence="3" key="1">
    <citation type="journal article" date="2019" name="Int. J. Syst. Evol. Microbiol.">
        <title>The Global Catalogue of Microorganisms (GCM) 10K type strain sequencing project: providing services to taxonomists for standard genome sequencing and annotation.</title>
        <authorList>
            <consortium name="The Broad Institute Genomics Platform"/>
            <consortium name="The Broad Institute Genome Sequencing Center for Infectious Disease"/>
            <person name="Wu L."/>
            <person name="Ma J."/>
        </authorList>
    </citation>
    <scope>NUCLEOTIDE SEQUENCE [LARGE SCALE GENOMIC DNA]</scope>
    <source>
        <strain evidence="3">KACC 11904</strain>
    </source>
</reference>
<accession>A0ABW0KGD0</accession>
<dbReference type="PANTHER" id="PTHR32063:SF0">
    <property type="entry name" value="SWARMING MOTILITY PROTEIN SWRC"/>
    <property type="match status" value="1"/>
</dbReference>
<feature type="transmembrane region" description="Helical" evidence="1">
    <location>
        <begin position="890"/>
        <end position="911"/>
    </location>
</feature>
<dbReference type="Gene3D" id="3.30.70.1430">
    <property type="entry name" value="Multidrug efflux transporter AcrB pore domain"/>
    <property type="match status" value="2"/>
</dbReference>
<dbReference type="EMBL" id="JBHSMJ010000054">
    <property type="protein sequence ID" value="MFC5452518.1"/>
    <property type="molecule type" value="Genomic_DNA"/>
</dbReference>
<dbReference type="SUPFAM" id="SSF82714">
    <property type="entry name" value="Multidrug efflux transporter AcrB TolC docking domain, DN and DC subdomains"/>
    <property type="match status" value="2"/>
</dbReference>
<gene>
    <name evidence="2" type="ORF">ACFPOG_30390</name>
</gene>
<feature type="transmembrane region" description="Helical" evidence="1">
    <location>
        <begin position="964"/>
        <end position="985"/>
    </location>
</feature>
<dbReference type="Proteomes" id="UP001596044">
    <property type="component" value="Unassembled WGS sequence"/>
</dbReference>
<dbReference type="InterPro" id="IPR027463">
    <property type="entry name" value="AcrB_DN_DC_subdom"/>
</dbReference>
<dbReference type="Pfam" id="PF00873">
    <property type="entry name" value="ACR_tran"/>
    <property type="match status" value="1"/>
</dbReference>
<feature type="transmembrane region" description="Helical" evidence="1">
    <location>
        <begin position="923"/>
        <end position="943"/>
    </location>
</feature>
<dbReference type="SUPFAM" id="SSF82866">
    <property type="entry name" value="Multidrug efflux transporter AcrB transmembrane domain"/>
    <property type="match status" value="2"/>
</dbReference>
<keyword evidence="1" id="KW-0472">Membrane</keyword>
<dbReference type="InterPro" id="IPR001036">
    <property type="entry name" value="Acrflvin-R"/>
</dbReference>
<protein>
    <submittedName>
        <fullName evidence="2">Efflux RND transporter permease subunit</fullName>
    </submittedName>
</protein>
<keyword evidence="1" id="KW-1133">Transmembrane helix</keyword>
<dbReference type="RefSeq" id="WP_270880778.1">
    <property type="nucleotide sequence ID" value="NZ_JAQFVF010000038.1"/>
</dbReference>
<dbReference type="Gene3D" id="3.30.70.1440">
    <property type="entry name" value="Multidrug efflux transporter AcrB pore domain"/>
    <property type="match status" value="1"/>
</dbReference>
<feature type="transmembrane region" description="Helical" evidence="1">
    <location>
        <begin position="457"/>
        <end position="480"/>
    </location>
</feature>
<keyword evidence="3" id="KW-1185">Reference proteome</keyword>